<dbReference type="EMBL" id="JAHLJV010000039">
    <property type="protein sequence ID" value="KAK1585975.1"/>
    <property type="molecule type" value="Genomic_DNA"/>
</dbReference>
<dbReference type="Proteomes" id="UP001230504">
    <property type="component" value="Unassembled WGS sequence"/>
</dbReference>
<accession>A0AAD8PXH9</accession>
<dbReference type="RefSeq" id="XP_060412943.1">
    <property type="nucleotide sequence ID" value="XM_060558074.1"/>
</dbReference>
<protein>
    <submittedName>
        <fullName evidence="1">Uncharacterized protein</fullName>
    </submittedName>
</protein>
<evidence type="ECO:0000313" key="1">
    <source>
        <dbReference type="EMBL" id="KAK1585975.1"/>
    </source>
</evidence>
<proteinExistence type="predicted"/>
<name>A0AAD8PXH9_9PEZI</name>
<gene>
    <name evidence="1" type="ORF">LY79DRAFT_557138</name>
</gene>
<dbReference type="GeneID" id="85442314"/>
<comment type="caution">
    <text evidence="1">The sequence shown here is derived from an EMBL/GenBank/DDBJ whole genome shotgun (WGS) entry which is preliminary data.</text>
</comment>
<sequence length="148" mass="15962">MLSLGDIHSSPRTKNTYFPKARHTGFSGVGRNTRCCATLCGRAGLDGLSLTKQVGGTGDCAANMGHGWETQQTSLRVALGAQDLEVLAAAERPRREERKASFCSWSSPLSQLCQVIWPRKRVGATPPAYRGLGIVYGRVEKGEVEELG</sequence>
<keyword evidence="2" id="KW-1185">Reference proteome</keyword>
<reference evidence="1" key="1">
    <citation type="submission" date="2021-06" db="EMBL/GenBank/DDBJ databases">
        <title>Comparative genomics, transcriptomics and evolutionary studies reveal genomic signatures of adaptation to plant cell wall in hemibiotrophic fungi.</title>
        <authorList>
            <consortium name="DOE Joint Genome Institute"/>
            <person name="Baroncelli R."/>
            <person name="Diaz J.F."/>
            <person name="Benocci T."/>
            <person name="Peng M."/>
            <person name="Battaglia E."/>
            <person name="Haridas S."/>
            <person name="Andreopoulos W."/>
            <person name="Labutti K."/>
            <person name="Pangilinan J."/>
            <person name="Floch G.L."/>
            <person name="Makela M.R."/>
            <person name="Henrissat B."/>
            <person name="Grigoriev I.V."/>
            <person name="Crouch J.A."/>
            <person name="De Vries R.P."/>
            <person name="Sukno S.A."/>
            <person name="Thon M.R."/>
        </authorList>
    </citation>
    <scope>NUCLEOTIDE SEQUENCE</scope>
    <source>
        <strain evidence="1">CBS 125086</strain>
    </source>
</reference>
<evidence type="ECO:0000313" key="2">
    <source>
        <dbReference type="Proteomes" id="UP001230504"/>
    </source>
</evidence>
<organism evidence="1 2">
    <name type="scientific">Colletotrichum navitas</name>
    <dbReference type="NCBI Taxonomy" id="681940"/>
    <lineage>
        <taxon>Eukaryota</taxon>
        <taxon>Fungi</taxon>
        <taxon>Dikarya</taxon>
        <taxon>Ascomycota</taxon>
        <taxon>Pezizomycotina</taxon>
        <taxon>Sordariomycetes</taxon>
        <taxon>Hypocreomycetidae</taxon>
        <taxon>Glomerellales</taxon>
        <taxon>Glomerellaceae</taxon>
        <taxon>Colletotrichum</taxon>
        <taxon>Colletotrichum graminicola species complex</taxon>
    </lineage>
</organism>
<dbReference type="AlphaFoldDB" id="A0AAD8PXH9"/>